<dbReference type="InterPro" id="IPR023335">
    <property type="entry name" value="ATP12_ortho_dom_sf"/>
</dbReference>
<dbReference type="PANTHER" id="PTHR21013">
    <property type="entry name" value="ATP SYNTHASE MITOCHONDRIAL F1 COMPLEX ASSEMBLY FACTOR 2/ATP12 PROTEIN, MITOCHONDRIAL PRECURSOR"/>
    <property type="match status" value="1"/>
</dbReference>
<name>A0ABT2Z499_9RHOB</name>
<evidence type="ECO:0000256" key="3">
    <source>
        <dbReference type="ARBA" id="ARBA00023186"/>
    </source>
</evidence>
<keyword evidence="3" id="KW-0143">Chaperone</keyword>
<keyword evidence="2" id="KW-0809">Transit peptide</keyword>
<evidence type="ECO:0000313" key="5">
    <source>
        <dbReference type="Proteomes" id="UP001652503"/>
    </source>
</evidence>
<accession>A0ABT2Z499</accession>
<comment type="caution">
    <text evidence="4">The sequence shown here is derived from an EMBL/GenBank/DDBJ whole genome shotgun (WGS) entry which is preliminary data.</text>
</comment>
<sequence>MSGWTAKRFWTEASARPCEGGWGVWLDERQVRTPAKAPLVVPTQPLALAIAQEWQAQESAVDPMSMPLTRAANAAVDKVSAQFEEVAELIAAYGASDLLCYRAEGPEGLVARQSAGWDPLLDWARSELGAPLSTGPGVVPLEQPGQSIGALAREVRRLSPFELTALHEFVGISGSLVLGLAIHHGRLTAEEALTLSRIDECWQAELWGEDEEAAAVATKKAADFMSAHNFLKLIAVDT</sequence>
<comment type="similarity">
    <text evidence="1">Belongs to the ATP12 family.</text>
</comment>
<dbReference type="RefSeq" id="WP_263722484.1">
    <property type="nucleotide sequence ID" value="NZ_JAOWLA010000014.1"/>
</dbReference>
<keyword evidence="5" id="KW-1185">Reference proteome</keyword>
<dbReference type="Gene3D" id="3.30.2180.10">
    <property type="entry name" value="ATP12-like"/>
    <property type="match status" value="1"/>
</dbReference>
<dbReference type="EMBL" id="JAOWLA010000014">
    <property type="protein sequence ID" value="MCV2865953.1"/>
    <property type="molecule type" value="Genomic_DNA"/>
</dbReference>
<organism evidence="4 5">
    <name type="scientific">Albidovulum sediminicola</name>
    <dbReference type="NCBI Taxonomy" id="2984331"/>
    <lineage>
        <taxon>Bacteria</taxon>
        <taxon>Pseudomonadati</taxon>
        <taxon>Pseudomonadota</taxon>
        <taxon>Alphaproteobacteria</taxon>
        <taxon>Rhodobacterales</taxon>
        <taxon>Paracoccaceae</taxon>
        <taxon>Albidovulum</taxon>
    </lineage>
</organism>
<dbReference type="PANTHER" id="PTHR21013:SF10">
    <property type="entry name" value="ATP SYNTHASE MITOCHONDRIAL F1 COMPLEX ASSEMBLY FACTOR 2"/>
    <property type="match status" value="1"/>
</dbReference>
<reference evidence="4 5" key="1">
    <citation type="submission" date="2022-10" db="EMBL/GenBank/DDBJ databases">
        <title>Defluviimonas sp. nov., isolated from ocean surface water.</title>
        <authorList>
            <person name="He W."/>
            <person name="Wang L."/>
            <person name="Zhang D.-F."/>
        </authorList>
    </citation>
    <scope>NUCLEOTIDE SEQUENCE [LARGE SCALE GENOMIC DNA]</scope>
    <source>
        <strain evidence="4 5">WL0075</strain>
    </source>
</reference>
<dbReference type="SUPFAM" id="SSF160909">
    <property type="entry name" value="ATP12-like"/>
    <property type="match status" value="1"/>
</dbReference>
<protein>
    <submittedName>
        <fullName evidence="4">ATPase</fullName>
    </submittedName>
</protein>
<dbReference type="InterPro" id="IPR011419">
    <property type="entry name" value="ATP12_ATP_synth-F1-assembly"/>
</dbReference>
<gene>
    <name evidence="4" type="ORF">OE647_14610</name>
</gene>
<dbReference type="Gene3D" id="1.10.3580.10">
    <property type="entry name" value="ATP12 ATPase"/>
    <property type="match status" value="1"/>
</dbReference>
<proteinExistence type="inferred from homology"/>
<dbReference type="InterPro" id="IPR042272">
    <property type="entry name" value="ATP12_ATP_synth-F1-assembly_N"/>
</dbReference>
<evidence type="ECO:0000256" key="1">
    <source>
        <dbReference type="ARBA" id="ARBA00008231"/>
    </source>
</evidence>
<evidence type="ECO:0000313" key="4">
    <source>
        <dbReference type="EMBL" id="MCV2865953.1"/>
    </source>
</evidence>
<evidence type="ECO:0000256" key="2">
    <source>
        <dbReference type="ARBA" id="ARBA00022946"/>
    </source>
</evidence>
<dbReference type="Proteomes" id="UP001652503">
    <property type="component" value="Unassembled WGS sequence"/>
</dbReference>
<dbReference type="Pfam" id="PF07542">
    <property type="entry name" value="ATP12"/>
    <property type="match status" value="1"/>
</dbReference>